<dbReference type="RefSeq" id="WP_075800741.1">
    <property type="nucleotide sequence ID" value="NZ_CP015584.1"/>
</dbReference>
<protein>
    <recommendedName>
        <fullName evidence="3">DUF551 domain-containing protein</fullName>
    </recommendedName>
</protein>
<dbReference type="STRING" id="257708.RGI145_22355"/>
<reference evidence="1 2" key="1">
    <citation type="submission" date="2016-05" db="EMBL/GenBank/DDBJ databases">
        <title>Complete Genome and Methylome Analysis of Psychrotrophic Bacterial Isolates from Antarctic Lake Untersee.</title>
        <authorList>
            <person name="Fomenkov A."/>
            <person name="Akimov V.N."/>
            <person name="Vasilyeva L.V."/>
            <person name="Andersen D."/>
            <person name="Vincze T."/>
            <person name="Roberts R.J."/>
        </authorList>
    </citation>
    <scope>NUCLEOTIDE SEQUENCE [LARGE SCALE GENOMIC DNA]</scope>
    <source>
        <strain evidence="1 2">U14-5</strain>
    </source>
</reference>
<dbReference type="KEGG" id="rgi:RGI145_22355"/>
<dbReference type="EMBL" id="CP015584">
    <property type="protein sequence ID" value="APT60030.1"/>
    <property type="molecule type" value="Genomic_DNA"/>
</dbReference>
<sequence length="80" mass="8898">MTPTPDQPAVWREIATCPRDGTVVLLYEMWPGDDHPAIWTDCWSQEFGWWDCAPDSDPQYWLPLDALPPPPGEGDGGGGE</sequence>
<proteinExistence type="predicted"/>
<organism evidence="1 2">
    <name type="scientific">Roseomonas gilardii</name>
    <dbReference type="NCBI Taxonomy" id="257708"/>
    <lineage>
        <taxon>Bacteria</taxon>
        <taxon>Pseudomonadati</taxon>
        <taxon>Pseudomonadota</taxon>
        <taxon>Alphaproteobacteria</taxon>
        <taxon>Acetobacterales</taxon>
        <taxon>Roseomonadaceae</taxon>
        <taxon>Roseomonas</taxon>
    </lineage>
</organism>
<name>A0A1L7AMN5_9PROT</name>
<evidence type="ECO:0008006" key="3">
    <source>
        <dbReference type="Google" id="ProtNLM"/>
    </source>
</evidence>
<dbReference type="Proteomes" id="UP000185494">
    <property type="component" value="Chromosome 2"/>
</dbReference>
<evidence type="ECO:0000313" key="1">
    <source>
        <dbReference type="EMBL" id="APT60030.1"/>
    </source>
</evidence>
<gene>
    <name evidence="1" type="ORF">RGI145_22355</name>
</gene>
<evidence type="ECO:0000313" key="2">
    <source>
        <dbReference type="Proteomes" id="UP000185494"/>
    </source>
</evidence>
<accession>A0A1L7AMN5</accession>
<dbReference type="AlphaFoldDB" id="A0A1L7AMN5"/>